<evidence type="ECO:0000313" key="3">
    <source>
        <dbReference type="Proteomes" id="UP001239445"/>
    </source>
</evidence>
<comment type="caution">
    <text evidence="2">The sequence shown here is derived from an EMBL/GenBank/DDBJ whole genome shotgun (WGS) entry which is preliminary data.</text>
</comment>
<accession>A0AAJ0B0G6</accession>
<feature type="compositionally biased region" description="Low complexity" evidence="1">
    <location>
        <begin position="1"/>
        <end position="17"/>
    </location>
</feature>
<evidence type="ECO:0000256" key="1">
    <source>
        <dbReference type="SAM" id="MobiDB-lite"/>
    </source>
</evidence>
<protein>
    <submittedName>
        <fullName evidence="2">Uncharacterized protein</fullName>
    </submittedName>
</protein>
<dbReference type="EMBL" id="MU839863">
    <property type="protein sequence ID" value="KAK1749312.1"/>
    <property type="molecule type" value="Genomic_DNA"/>
</dbReference>
<evidence type="ECO:0000313" key="2">
    <source>
        <dbReference type="EMBL" id="KAK1749312.1"/>
    </source>
</evidence>
<gene>
    <name evidence="2" type="ORF">QBC47DRAFT_153372</name>
</gene>
<organism evidence="2 3">
    <name type="scientific">Echria macrotheca</name>
    <dbReference type="NCBI Taxonomy" id="438768"/>
    <lineage>
        <taxon>Eukaryota</taxon>
        <taxon>Fungi</taxon>
        <taxon>Dikarya</taxon>
        <taxon>Ascomycota</taxon>
        <taxon>Pezizomycotina</taxon>
        <taxon>Sordariomycetes</taxon>
        <taxon>Sordariomycetidae</taxon>
        <taxon>Sordariales</taxon>
        <taxon>Schizotheciaceae</taxon>
        <taxon>Echria</taxon>
    </lineage>
</organism>
<feature type="region of interest" description="Disordered" evidence="1">
    <location>
        <begin position="208"/>
        <end position="238"/>
    </location>
</feature>
<sequence length="238" mass="26287">MFHKSSIMESSSSGRSSDFTGRRKHLGELALVFKHRHGTWYDFGQFLKFIFSDLESSSLDIPVPALKVGLCRHNPGGRNYPTLQDCVRDPARYPMFPDERYGRQCVSIGTWEGGKNPGLVVADICSKAKAYLLCIGKGDPDEATGRDFEFNPLRSSPTSAGESQVSDTLSAIEVDNILDSPRCMPPPEQFAGDDLFEDEDILELLEEFTGSERPVTPGSITTPSGCRDSQDSVLQTQR</sequence>
<dbReference type="Proteomes" id="UP001239445">
    <property type="component" value="Unassembled WGS sequence"/>
</dbReference>
<proteinExistence type="predicted"/>
<keyword evidence="3" id="KW-1185">Reference proteome</keyword>
<dbReference type="AlphaFoldDB" id="A0AAJ0B0G6"/>
<feature type="region of interest" description="Disordered" evidence="1">
    <location>
        <begin position="1"/>
        <end position="20"/>
    </location>
</feature>
<name>A0AAJ0B0G6_9PEZI</name>
<reference evidence="2" key="1">
    <citation type="submission" date="2023-06" db="EMBL/GenBank/DDBJ databases">
        <title>Genome-scale phylogeny and comparative genomics of the fungal order Sordariales.</title>
        <authorList>
            <consortium name="Lawrence Berkeley National Laboratory"/>
            <person name="Hensen N."/>
            <person name="Bonometti L."/>
            <person name="Westerberg I."/>
            <person name="Brannstrom I.O."/>
            <person name="Guillou S."/>
            <person name="Cros-Aarteil S."/>
            <person name="Calhoun S."/>
            <person name="Haridas S."/>
            <person name="Kuo A."/>
            <person name="Mondo S."/>
            <person name="Pangilinan J."/>
            <person name="Riley R."/>
            <person name="Labutti K."/>
            <person name="Andreopoulos B."/>
            <person name="Lipzen A."/>
            <person name="Chen C."/>
            <person name="Yanf M."/>
            <person name="Daum C."/>
            <person name="Ng V."/>
            <person name="Clum A."/>
            <person name="Steindorff A."/>
            <person name="Ohm R."/>
            <person name="Martin F."/>
            <person name="Silar P."/>
            <person name="Natvig D."/>
            <person name="Lalanne C."/>
            <person name="Gautier V."/>
            <person name="Ament-Velasquez S.L."/>
            <person name="Kruys A."/>
            <person name="Hutchinson M.I."/>
            <person name="Powell A.J."/>
            <person name="Barry K."/>
            <person name="Miller A.N."/>
            <person name="Grigoriev I.V."/>
            <person name="Debuchy R."/>
            <person name="Gladieux P."/>
            <person name="Thoren M.H."/>
            <person name="Johannesson H."/>
        </authorList>
    </citation>
    <scope>NUCLEOTIDE SEQUENCE</scope>
    <source>
        <strain evidence="2">PSN4</strain>
    </source>
</reference>